<organism evidence="2 3">
    <name type="scientific">Striga asiatica</name>
    <name type="common">Asiatic witchweed</name>
    <name type="synonym">Buchnera asiatica</name>
    <dbReference type="NCBI Taxonomy" id="4170"/>
    <lineage>
        <taxon>Eukaryota</taxon>
        <taxon>Viridiplantae</taxon>
        <taxon>Streptophyta</taxon>
        <taxon>Embryophyta</taxon>
        <taxon>Tracheophyta</taxon>
        <taxon>Spermatophyta</taxon>
        <taxon>Magnoliopsida</taxon>
        <taxon>eudicotyledons</taxon>
        <taxon>Gunneridae</taxon>
        <taxon>Pentapetalae</taxon>
        <taxon>asterids</taxon>
        <taxon>lamiids</taxon>
        <taxon>Lamiales</taxon>
        <taxon>Orobanchaceae</taxon>
        <taxon>Buchnereae</taxon>
        <taxon>Striga</taxon>
    </lineage>
</organism>
<proteinExistence type="predicted"/>
<feature type="region of interest" description="Disordered" evidence="1">
    <location>
        <begin position="56"/>
        <end position="89"/>
    </location>
</feature>
<name>A0A5A7Q5P4_STRAF</name>
<dbReference type="EMBL" id="BKCP01005850">
    <property type="protein sequence ID" value="GER40394.1"/>
    <property type="molecule type" value="Genomic_DNA"/>
</dbReference>
<evidence type="ECO:0000313" key="2">
    <source>
        <dbReference type="EMBL" id="GER40394.1"/>
    </source>
</evidence>
<accession>A0A5A7Q5P4</accession>
<gene>
    <name evidence="2" type="ORF">STAS_17073</name>
</gene>
<comment type="caution">
    <text evidence="2">The sequence shown here is derived from an EMBL/GenBank/DDBJ whole genome shotgun (WGS) entry which is preliminary data.</text>
</comment>
<reference evidence="3" key="1">
    <citation type="journal article" date="2019" name="Curr. Biol.">
        <title>Genome Sequence of Striga asiatica Provides Insight into the Evolution of Plant Parasitism.</title>
        <authorList>
            <person name="Yoshida S."/>
            <person name="Kim S."/>
            <person name="Wafula E.K."/>
            <person name="Tanskanen J."/>
            <person name="Kim Y.M."/>
            <person name="Honaas L."/>
            <person name="Yang Z."/>
            <person name="Spallek T."/>
            <person name="Conn C.E."/>
            <person name="Ichihashi Y."/>
            <person name="Cheong K."/>
            <person name="Cui S."/>
            <person name="Der J.P."/>
            <person name="Gundlach H."/>
            <person name="Jiao Y."/>
            <person name="Hori C."/>
            <person name="Ishida J.K."/>
            <person name="Kasahara H."/>
            <person name="Kiba T."/>
            <person name="Kim M.S."/>
            <person name="Koo N."/>
            <person name="Laohavisit A."/>
            <person name="Lee Y.H."/>
            <person name="Lumba S."/>
            <person name="McCourt P."/>
            <person name="Mortimer J.C."/>
            <person name="Mutuku J.M."/>
            <person name="Nomura T."/>
            <person name="Sasaki-Sekimoto Y."/>
            <person name="Seto Y."/>
            <person name="Wang Y."/>
            <person name="Wakatake T."/>
            <person name="Sakakibara H."/>
            <person name="Demura T."/>
            <person name="Yamaguchi S."/>
            <person name="Yoneyama K."/>
            <person name="Manabe R.I."/>
            <person name="Nelson D.C."/>
            <person name="Schulman A.H."/>
            <person name="Timko M.P."/>
            <person name="dePamphilis C.W."/>
            <person name="Choi D."/>
            <person name="Shirasu K."/>
        </authorList>
    </citation>
    <scope>NUCLEOTIDE SEQUENCE [LARGE SCALE GENOMIC DNA]</scope>
    <source>
        <strain evidence="3">cv. UVA1</strain>
    </source>
</reference>
<evidence type="ECO:0000256" key="1">
    <source>
        <dbReference type="SAM" id="MobiDB-lite"/>
    </source>
</evidence>
<keyword evidence="3" id="KW-1185">Reference proteome</keyword>
<sequence length="190" mass="20534">MLHLGDKYNQVSFKAESQISFMVSPFALRKLILGITQPSGEIVAVAVQSGPKSVAAVTERSGQRRGGEMRDEMRDREKCDGGGEGDAHKPPLEDLFGKANELLECRISSEDIGVDNIHVCEEFPNPNSDSSSVTLNWFGIREGVTLSSRENNAVGGTTFEGGYCNSRGKSERTTFGSAGLGKTFSILIWA</sequence>
<evidence type="ECO:0000313" key="3">
    <source>
        <dbReference type="Proteomes" id="UP000325081"/>
    </source>
</evidence>
<dbReference type="Proteomes" id="UP000325081">
    <property type="component" value="Unassembled WGS sequence"/>
</dbReference>
<dbReference type="OrthoDB" id="267284at2759"/>
<feature type="compositionally biased region" description="Basic and acidic residues" evidence="1">
    <location>
        <begin position="61"/>
        <end position="89"/>
    </location>
</feature>
<dbReference type="AlphaFoldDB" id="A0A5A7Q5P4"/>
<protein>
    <submittedName>
        <fullName evidence="2">Rab3 GTPase-activating protein catalytic subunit</fullName>
    </submittedName>
</protein>